<dbReference type="STRING" id="1612308.SAMN05444581_10294"/>
<organism evidence="3 4">
    <name type="scientific">Methylocapsa palsarum</name>
    <dbReference type="NCBI Taxonomy" id="1612308"/>
    <lineage>
        <taxon>Bacteria</taxon>
        <taxon>Pseudomonadati</taxon>
        <taxon>Pseudomonadota</taxon>
        <taxon>Alphaproteobacteria</taxon>
        <taxon>Hyphomicrobiales</taxon>
        <taxon>Beijerinckiaceae</taxon>
        <taxon>Methylocapsa</taxon>
    </lineage>
</organism>
<dbReference type="SUPFAM" id="SSF51735">
    <property type="entry name" value="NAD(P)-binding Rossmann-fold domains"/>
    <property type="match status" value="1"/>
</dbReference>
<name>A0A1I3WRR7_9HYPH</name>
<dbReference type="Proteomes" id="UP000198755">
    <property type="component" value="Unassembled WGS sequence"/>
</dbReference>
<dbReference type="Pfam" id="PF08240">
    <property type="entry name" value="ADH_N"/>
    <property type="match status" value="1"/>
</dbReference>
<dbReference type="PANTHER" id="PTHR44154">
    <property type="entry name" value="QUINONE OXIDOREDUCTASE"/>
    <property type="match status" value="1"/>
</dbReference>
<dbReference type="Gene3D" id="3.90.180.10">
    <property type="entry name" value="Medium-chain alcohol dehydrogenases, catalytic domain"/>
    <property type="match status" value="1"/>
</dbReference>
<feature type="domain" description="Enoyl reductase (ER)" evidence="2">
    <location>
        <begin position="10"/>
        <end position="298"/>
    </location>
</feature>
<dbReference type="Gene3D" id="3.40.50.720">
    <property type="entry name" value="NAD(P)-binding Rossmann-like Domain"/>
    <property type="match status" value="1"/>
</dbReference>
<dbReference type="OrthoDB" id="9792321at2"/>
<dbReference type="CDD" id="cd05289">
    <property type="entry name" value="MDR_like_2"/>
    <property type="match status" value="1"/>
</dbReference>
<dbReference type="InterPro" id="IPR036291">
    <property type="entry name" value="NAD(P)-bd_dom_sf"/>
</dbReference>
<dbReference type="AlphaFoldDB" id="A0A1I3WRR7"/>
<dbReference type="InterPro" id="IPR013154">
    <property type="entry name" value="ADH-like_N"/>
</dbReference>
<keyword evidence="4" id="KW-1185">Reference proteome</keyword>
<protein>
    <submittedName>
        <fullName evidence="3">NADPH:quinone reductase</fullName>
    </submittedName>
</protein>
<evidence type="ECO:0000259" key="2">
    <source>
        <dbReference type="SMART" id="SM00829"/>
    </source>
</evidence>
<dbReference type="InterPro" id="IPR051603">
    <property type="entry name" value="Zinc-ADH_QOR/CCCR"/>
</dbReference>
<dbReference type="SMART" id="SM00829">
    <property type="entry name" value="PKS_ER"/>
    <property type="match status" value="1"/>
</dbReference>
<reference evidence="3 4" key="1">
    <citation type="submission" date="2016-10" db="EMBL/GenBank/DDBJ databases">
        <authorList>
            <person name="de Groot N.N."/>
        </authorList>
    </citation>
    <scope>NUCLEOTIDE SEQUENCE [LARGE SCALE GENOMIC DNA]</scope>
    <source>
        <strain evidence="3 4">NE2</strain>
    </source>
</reference>
<sequence length="308" mass="31654">MKAVQFSRFGGPEVLEIVELPDPSPGPGQVRIRVYAAGISATDPKLRSGAIQFGAVSFPQRTGRDVAGIVDQVGDGVTDVAVGERIFGIADDGAAAELALVTIRALLPATLGFIDAAALPVALETATRSLDQLDVGAGKSLLINGAAGGVGSVAVQLAVARGARVIGTASPGNHSYLRLLGAEPVSYGEGLAERVRSLSPNGVDLALNVAGGALPTLIDLAGGPANVVELADMTGAKEHNVHFSTGFHGRAFHALDSIGALIEQGRFWLTVERTYPLSQIAEAHRTSESGHVRGRLVVVVDQAHSGNE</sequence>
<dbReference type="GO" id="GO:0016491">
    <property type="term" value="F:oxidoreductase activity"/>
    <property type="evidence" value="ECO:0007669"/>
    <property type="project" value="InterPro"/>
</dbReference>
<evidence type="ECO:0000313" key="4">
    <source>
        <dbReference type="Proteomes" id="UP000198755"/>
    </source>
</evidence>
<evidence type="ECO:0000256" key="1">
    <source>
        <dbReference type="ARBA" id="ARBA00022857"/>
    </source>
</evidence>
<dbReference type="Pfam" id="PF13602">
    <property type="entry name" value="ADH_zinc_N_2"/>
    <property type="match status" value="1"/>
</dbReference>
<evidence type="ECO:0000313" key="3">
    <source>
        <dbReference type="EMBL" id="SFK10172.1"/>
    </source>
</evidence>
<dbReference type="SUPFAM" id="SSF50129">
    <property type="entry name" value="GroES-like"/>
    <property type="match status" value="1"/>
</dbReference>
<accession>A0A1I3WRR7</accession>
<dbReference type="PANTHER" id="PTHR44154:SF1">
    <property type="entry name" value="QUINONE OXIDOREDUCTASE"/>
    <property type="match status" value="1"/>
</dbReference>
<dbReference type="EMBL" id="FOSN01000002">
    <property type="protein sequence ID" value="SFK10172.1"/>
    <property type="molecule type" value="Genomic_DNA"/>
</dbReference>
<gene>
    <name evidence="3" type="ORF">SAMN05444581_10294</name>
</gene>
<dbReference type="RefSeq" id="WP_091677901.1">
    <property type="nucleotide sequence ID" value="NZ_FOSN01000002.1"/>
</dbReference>
<dbReference type="InterPro" id="IPR011032">
    <property type="entry name" value="GroES-like_sf"/>
</dbReference>
<keyword evidence="1" id="KW-0521">NADP</keyword>
<dbReference type="InterPro" id="IPR020843">
    <property type="entry name" value="ER"/>
</dbReference>
<proteinExistence type="predicted"/>